<dbReference type="Gene3D" id="1.25.10.10">
    <property type="entry name" value="Leucine-rich Repeat Variant"/>
    <property type="match status" value="2"/>
</dbReference>
<evidence type="ECO:0000313" key="2">
    <source>
        <dbReference type="Proteomes" id="UP000034196"/>
    </source>
</evidence>
<dbReference type="EMBL" id="LAVA02000080">
    <property type="protein sequence ID" value="OIJ64453.1"/>
    <property type="molecule type" value="Genomic_DNA"/>
</dbReference>
<dbReference type="STRING" id="1428628.WN71_028755"/>
<keyword evidence="2" id="KW-1185">Reference proteome</keyword>
<proteinExistence type="predicted"/>
<name>A0A1J4NT99_9ACTN</name>
<gene>
    <name evidence="1" type="ORF">WN71_028755</name>
</gene>
<dbReference type="AlphaFoldDB" id="A0A1J4NT99"/>
<sequence length="505" mass="53524">MDPLLCGLAANPALPGDLVDHLIARADDDLAHDLARRPDLSHAQALALMERVTDSAALLAYEGRLTAADVDPATHPDAVLALLDRGAGRAEWARLLARDPDRSRRERLATCPDLPPDVVDALAADPDVRVVAELALWTTSSAAARLAGHPHAEVRRAVAANESTPPASLEAVVIGTGLPALRSCLVCDREEIPFVHDPYCPRADCDLPSGASCDGSHESARQDILDAALRNPALPAHVLVGFVDHPSALIRRTLADRPDLPRDVYERLAADPAHLVRVDLAGNPALDDALIRLLAEDPGADVRRRVAAHPRVPLDVLTRLARTAKAGGTLLPRVAAASAAEVAELAASPDPAARMVVAHRRDLPPGVRDRLATDLDAKVLKALAPHPGLSEAQLRDMVDRHGVRVLARVATNPDASAALLEDLTRHRPPVQKVFRQIARHDRAPAAALVACLADSQARPLAAAHAALPPEVVVGLLRDTDPQVVEAAAANPSLPVAVMAELVHER</sequence>
<dbReference type="Proteomes" id="UP000034196">
    <property type="component" value="Unassembled WGS sequence"/>
</dbReference>
<evidence type="ECO:0008006" key="3">
    <source>
        <dbReference type="Google" id="ProtNLM"/>
    </source>
</evidence>
<evidence type="ECO:0000313" key="1">
    <source>
        <dbReference type="EMBL" id="OIJ64453.1"/>
    </source>
</evidence>
<accession>A0A1J4NT99</accession>
<dbReference type="InterPro" id="IPR011989">
    <property type="entry name" value="ARM-like"/>
</dbReference>
<protein>
    <recommendedName>
        <fullName evidence="3">Leucine rich repeat variant</fullName>
    </recommendedName>
</protein>
<dbReference type="OrthoDB" id="3666466at2"/>
<organism evidence="1 2">
    <name type="scientific">Streptomyces mangrovisoli</name>
    <dbReference type="NCBI Taxonomy" id="1428628"/>
    <lineage>
        <taxon>Bacteria</taxon>
        <taxon>Bacillati</taxon>
        <taxon>Actinomycetota</taxon>
        <taxon>Actinomycetes</taxon>
        <taxon>Kitasatosporales</taxon>
        <taxon>Streptomycetaceae</taxon>
        <taxon>Streptomyces</taxon>
    </lineage>
</organism>
<dbReference type="RefSeq" id="WP_046589574.1">
    <property type="nucleotide sequence ID" value="NZ_LAVA02000080.1"/>
</dbReference>
<comment type="caution">
    <text evidence="1">The sequence shown here is derived from an EMBL/GenBank/DDBJ whole genome shotgun (WGS) entry which is preliminary data.</text>
</comment>
<reference evidence="1" key="1">
    <citation type="submission" date="2016-10" db="EMBL/GenBank/DDBJ databases">
        <title>Genome sequence of Streptomyces mangrovisoli MUSC 149.</title>
        <authorList>
            <person name="Lee L.-H."/>
            <person name="Ser H.-L."/>
        </authorList>
    </citation>
    <scope>NUCLEOTIDE SEQUENCE [LARGE SCALE GENOMIC DNA]</scope>
    <source>
        <strain evidence="1">MUSC 149</strain>
    </source>
</reference>